<protein>
    <submittedName>
        <fullName evidence="2">Uncharacterized protein</fullName>
    </submittedName>
</protein>
<organism evidence="2">
    <name type="scientific">Anguilla anguilla</name>
    <name type="common">European freshwater eel</name>
    <name type="synonym">Muraena anguilla</name>
    <dbReference type="NCBI Taxonomy" id="7936"/>
    <lineage>
        <taxon>Eukaryota</taxon>
        <taxon>Metazoa</taxon>
        <taxon>Chordata</taxon>
        <taxon>Craniata</taxon>
        <taxon>Vertebrata</taxon>
        <taxon>Euteleostomi</taxon>
        <taxon>Actinopterygii</taxon>
        <taxon>Neopterygii</taxon>
        <taxon>Teleostei</taxon>
        <taxon>Anguilliformes</taxon>
        <taxon>Anguillidae</taxon>
        <taxon>Anguilla</taxon>
    </lineage>
</organism>
<feature type="transmembrane region" description="Helical" evidence="1">
    <location>
        <begin position="39"/>
        <end position="63"/>
    </location>
</feature>
<dbReference type="AlphaFoldDB" id="A0A0E9W541"/>
<sequence length="64" mass="7092">MSATRCCLLPLFPCVLVFLFIVILVVLVCNVYLSSLFRMSLLGLSVISGLLCICLVFIFVSLVY</sequence>
<evidence type="ECO:0000313" key="2">
    <source>
        <dbReference type="EMBL" id="JAH85416.1"/>
    </source>
</evidence>
<proteinExistence type="predicted"/>
<keyword evidence="1" id="KW-0472">Membrane</keyword>
<keyword evidence="1" id="KW-0812">Transmembrane</keyword>
<dbReference type="EMBL" id="GBXM01023161">
    <property type="protein sequence ID" value="JAH85416.1"/>
    <property type="molecule type" value="Transcribed_RNA"/>
</dbReference>
<reference evidence="2" key="1">
    <citation type="submission" date="2014-11" db="EMBL/GenBank/DDBJ databases">
        <authorList>
            <person name="Amaro Gonzalez C."/>
        </authorList>
    </citation>
    <scope>NUCLEOTIDE SEQUENCE</scope>
</reference>
<evidence type="ECO:0000256" key="1">
    <source>
        <dbReference type="SAM" id="Phobius"/>
    </source>
</evidence>
<name>A0A0E9W541_ANGAN</name>
<feature type="transmembrane region" description="Helical" evidence="1">
    <location>
        <begin position="7"/>
        <end position="33"/>
    </location>
</feature>
<reference evidence="2" key="2">
    <citation type="journal article" date="2015" name="Fish Shellfish Immunol.">
        <title>Early steps in the European eel (Anguilla anguilla)-Vibrio vulnificus interaction in the gills: Role of the RtxA13 toxin.</title>
        <authorList>
            <person name="Callol A."/>
            <person name="Pajuelo D."/>
            <person name="Ebbesson L."/>
            <person name="Teles M."/>
            <person name="MacKenzie S."/>
            <person name="Amaro C."/>
        </authorList>
    </citation>
    <scope>NUCLEOTIDE SEQUENCE</scope>
</reference>
<accession>A0A0E9W541</accession>
<keyword evidence="1" id="KW-1133">Transmembrane helix</keyword>